<dbReference type="Pfam" id="PF00561">
    <property type="entry name" value="Abhydrolase_1"/>
    <property type="match status" value="1"/>
</dbReference>
<dbReference type="NCBIfam" id="NF002043">
    <property type="entry name" value="PRK00870.1"/>
    <property type="match status" value="1"/>
</dbReference>
<evidence type="ECO:0000259" key="1">
    <source>
        <dbReference type="Pfam" id="PF00561"/>
    </source>
</evidence>
<dbReference type="GO" id="GO:0003824">
    <property type="term" value="F:catalytic activity"/>
    <property type="evidence" value="ECO:0007669"/>
    <property type="project" value="InterPro"/>
</dbReference>
<dbReference type="SUPFAM" id="SSF53474">
    <property type="entry name" value="alpha/beta-Hydrolases"/>
    <property type="match status" value="1"/>
</dbReference>
<organism evidence="2">
    <name type="scientific">freshwater metagenome</name>
    <dbReference type="NCBI Taxonomy" id="449393"/>
    <lineage>
        <taxon>unclassified sequences</taxon>
        <taxon>metagenomes</taxon>
        <taxon>ecological metagenomes</taxon>
    </lineage>
</organism>
<evidence type="ECO:0000313" key="3">
    <source>
        <dbReference type="EMBL" id="CAB4623862.1"/>
    </source>
</evidence>
<protein>
    <submittedName>
        <fullName evidence="2">Unannotated protein</fullName>
    </submittedName>
</protein>
<dbReference type="EMBL" id="CAEZUO010000023">
    <property type="protein sequence ID" value="CAB4602154.1"/>
    <property type="molecule type" value="Genomic_DNA"/>
</dbReference>
<dbReference type="PANTHER" id="PTHR43798:SF24">
    <property type="entry name" value="CIS-3-ALKYL-4-ALKYLOXETAN-2-ONE DECARBOXYLASE"/>
    <property type="match status" value="1"/>
</dbReference>
<evidence type="ECO:0000313" key="4">
    <source>
        <dbReference type="EMBL" id="CAB4932742.1"/>
    </source>
</evidence>
<dbReference type="InterPro" id="IPR050266">
    <property type="entry name" value="AB_hydrolase_sf"/>
</dbReference>
<evidence type="ECO:0000313" key="2">
    <source>
        <dbReference type="EMBL" id="CAB4602154.1"/>
    </source>
</evidence>
<reference evidence="2" key="1">
    <citation type="submission" date="2020-05" db="EMBL/GenBank/DDBJ databases">
        <authorList>
            <person name="Chiriac C."/>
            <person name="Salcher M."/>
            <person name="Ghai R."/>
            <person name="Kavagutti S V."/>
        </authorList>
    </citation>
    <scope>NUCLEOTIDE SEQUENCE</scope>
</reference>
<dbReference type="EMBL" id="CAEZVK010000014">
    <property type="protein sequence ID" value="CAB4623862.1"/>
    <property type="molecule type" value="Genomic_DNA"/>
</dbReference>
<dbReference type="PANTHER" id="PTHR43798">
    <property type="entry name" value="MONOACYLGLYCEROL LIPASE"/>
    <property type="match status" value="1"/>
</dbReference>
<gene>
    <name evidence="2" type="ORF">UFOPK1827_00685</name>
    <name evidence="3" type="ORF">UFOPK2000_00261</name>
    <name evidence="4" type="ORF">UFOPK3708_00939</name>
</gene>
<dbReference type="AlphaFoldDB" id="A0A6J6GST4"/>
<accession>A0A6J6GST4</accession>
<proteinExistence type="predicted"/>
<sequence>MEFLRTPDERFADLEDYAFEPRYRSIITTDGTALRFHFIDEGPRDADPVLLLHGNPSWSYLHRKMIRGLVARGHRVLALDLIGMGRSDKPIDKADYSLANHIDWMGQWLEGEDLSNITLYCQDWGGITGLNLLPFHGERFDRVIASNTGVPAGEGATKGIENWLAFVSSIEELPIGGVMQSGTTRKFSPGEIAAYEAPFPDSTSQASPLAFPFLIPVQPDNPGVPMCLEMWTYLQTWTKPFLTVFGSEDEISYKAGAHLKMQRKIPGAANQEHIVIEGASHFIQEDAPDQLVEIIDQFTKQGQQ</sequence>
<dbReference type="GO" id="GO:0016020">
    <property type="term" value="C:membrane"/>
    <property type="evidence" value="ECO:0007669"/>
    <property type="project" value="TreeGrafter"/>
</dbReference>
<name>A0A6J6GST4_9ZZZZ</name>
<dbReference type="InterPro" id="IPR029058">
    <property type="entry name" value="AB_hydrolase_fold"/>
</dbReference>
<feature type="domain" description="AB hydrolase-1" evidence="1">
    <location>
        <begin position="48"/>
        <end position="148"/>
    </location>
</feature>
<dbReference type="EMBL" id="CAFBNA010000049">
    <property type="protein sequence ID" value="CAB4932742.1"/>
    <property type="molecule type" value="Genomic_DNA"/>
</dbReference>
<dbReference type="InterPro" id="IPR000073">
    <property type="entry name" value="AB_hydrolase_1"/>
</dbReference>
<dbReference type="Gene3D" id="3.40.50.1820">
    <property type="entry name" value="alpha/beta hydrolase"/>
    <property type="match status" value="1"/>
</dbReference>
<dbReference type="InterPro" id="IPR000639">
    <property type="entry name" value="Epox_hydrolase-like"/>
</dbReference>
<dbReference type="PRINTS" id="PR00412">
    <property type="entry name" value="EPOXHYDRLASE"/>
</dbReference>